<feature type="transmembrane region" description="Helical" evidence="5">
    <location>
        <begin position="114"/>
        <end position="131"/>
    </location>
</feature>
<feature type="domain" description="CUE" evidence="7">
    <location>
        <begin position="291"/>
        <end position="332"/>
    </location>
</feature>
<dbReference type="PANTHER" id="PTHR43066">
    <property type="entry name" value="RHOMBOID-RELATED PROTEIN"/>
    <property type="match status" value="1"/>
</dbReference>
<evidence type="ECO:0000256" key="4">
    <source>
        <dbReference type="ARBA" id="ARBA00023136"/>
    </source>
</evidence>
<dbReference type="InterPro" id="IPR003892">
    <property type="entry name" value="CUE"/>
</dbReference>
<comment type="similarity">
    <text evidence="5">Belongs to the derlin family.</text>
</comment>
<dbReference type="Gene3D" id="1.10.8.10">
    <property type="entry name" value="DNA helicase RuvA subunit, C-terminal domain"/>
    <property type="match status" value="1"/>
</dbReference>
<dbReference type="GO" id="GO:0004252">
    <property type="term" value="F:serine-type endopeptidase activity"/>
    <property type="evidence" value="ECO:0007669"/>
    <property type="project" value="TreeGrafter"/>
</dbReference>
<accession>A0A5C3KZX4</accession>
<sequence length="333" mass="36539">MSFEHASVTKGFIITSAITSILVGVFDVKHYFHLQFIPHISRHHQYWRLLTHNLAFVNSSDLFLGILILANVGVQIERQFGSLKFASFAFVTLLGATLLEFLVLILFHRVGFNHIALGPALLIFSILYQYSRIVPSVYTYKVFGIPLNSKSLNYFLGLQLAITRFPSSVIVAAIGILAGQIYRSDLAGLKSYRLPPYIVRFSESFLEPIVGSLRPPRRNNRALPDDSSRTGGPSDGSNDEVITTARPSGPETATPGSSIGTNLNPGGSVMREWVNELTGRSETASSGVRAPSEAEISQLTTMFPDLDREVVIGALQRSANAEEAVDTLLLSQR</sequence>
<dbReference type="InterPro" id="IPR035952">
    <property type="entry name" value="Rhomboid-like_sf"/>
</dbReference>
<dbReference type="AlphaFoldDB" id="A0A5C3KZX4"/>
<evidence type="ECO:0000256" key="1">
    <source>
        <dbReference type="ARBA" id="ARBA00004141"/>
    </source>
</evidence>
<evidence type="ECO:0000256" key="3">
    <source>
        <dbReference type="ARBA" id="ARBA00022989"/>
    </source>
</evidence>
<feature type="transmembrane region" description="Helical" evidence="5">
    <location>
        <begin position="12"/>
        <end position="32"/>
    </location>
</feature>
<gene>
    <name evidence="8" type="ORF">FA15DRAFT_616764</name>
</gene>
<protein>
    <recommendedName>
        <fullName evidence="5">Derlin</fullName>
    </recommendedName>
</protein>
<dbReference type="EMBL" id="ML210180">
    <property type="protein sequence ID" value="TFK25984.1"/>
    <property type="molecule type" value="Genomic_DNA"/>
</dbReference>
<keyword evidence="5" id="KW-0256">Endoplasmic reticulum</keyword>
<evidence type="ECO:0000313" key="9">
    <source>
        <dbReference type="Proteomes" id="UP000307440"/>
    </source>
</evidence>
<dbReference type="Gene3D" id="1.20.1540.10">
    <property type="entry name" value="Rhomboid-like"/>
    <property type="match status" value="1"/>
</dbReference>
<feature type="region of interest" description="Disordered" evidence="6">
    <location>
        <begin position="216"/>
        <end position="268"/>
    </location>
</feature>
<evidence type="ECO:0000256" key="6">
    <source>
        <dbReference type="SAM" id="MobiDB-lite"/>
    </source>
</evidence>
<comment type="function">
    <text evidence="5">May be involved in the degradation of misfolded endoplasmic reticulum (ER) luminal proteins.</text>
</comment>
<dbReference type="STRING" id="230819.A0A5C3KZX4"/>
<dbReference type="Proteomes" id="UP000307440">
    <property type="component" value="Unassembled WGS sequence"/>
</dbReference>
<dbReference type="Pfam" id="PF04511">
    <property type="entry name" value="DER1"/>
    <property type="match status" value="1"/>
</dbReference>
<evidence type="ECO:0000256" key="2">
    <source>
        <dbReference type="ARBA" id="ARBA00022692"/>
    </source>
</evidence>
<dbReference type="SUPFAM" id="SSF144091">
    <property type="entry name" value="Rhomboid-like"/>
    <property type="match status" value="1"/>
</dbReference>
<dbReference type="GO" id="GO:0043130">
    <property type="term" value="F:ubiquitin binding"/>
    <property type="evidence" value="ECO:0007669"/>
    <property type="project" value="InterPro"/>
</dbReference>
<comment type="subcellular location">
    <subcellularLocation>
        <location evidence="5">Endoplasmic reticulum membrane</location>
        <topology evidence="5">Multi-pass membrane protein</topology>
    </subcellularLocation>
    <subcellularLocation>
        <location evidence="1">Membrane</location>
        <topology evidence="1">Multi-pass membrane protein</topology>
    </subcellularLocation>
</comment>
<dbReference type="CDD" id="cd14279">
    <property type="entry name" value="CUE"/>
    <property type="match status" value="1"/>
</dbReference>
<keyword evidence="3 5" id="KW-1133">Transmembrane helix</keyword>
<dbReference type="InterPro" id="IPR007599">
    <property type="entry name" value="DER1"/>
</dbReference>
<evidence type="ECO:0000256" key="5">
    <source>
        <dbReference type="RuleBase" id="RU363059"/>
    </source>
</evidence>
<feature type="transmembrane region" description="Helical" evidence="5">
    <location>
        <begin position="53"/>
        <end position="73"/>
    </location>
</feature>
<evidence type="ECO:0000259" key="7">
    <source>
        <dbReference type="PROSITE" id="PS51140"/>
    </source>
</evidence>
<dbReference type="PANTHER" id="PTHR43066:SF21">
    <property type="entry name" value="UBIQUITIN-ASSOCIATED DOMAIN-CONTAINING PROTEIN 2"/>
    <property type="match status" value="1"/>
</dbReference>
<dbReference type="OrthoDB" id="272778at2759"/>
<evidence type="ECO:0000313" key="8">
    <source>
        <dbReference type="EMBL" id="TFK25984.1"/>
    </source>
</evidence>
<dbReference type="GO" id="GO:0005789">
    <property type="term" value="C:endoplasmic reticulum membrane"/>
    <property type="evidence" value="ECO:0007669"/>
    <property type="project" value="UniProtKB-SubCell"/>
</dbReference>
<keyword evidence="4 5" id="KW-0472">Membrane</keyword>
<keyword evidence="2 5" id="KW-0812">Transmembrane</keyword>
<organism evidence="8 9">
    <name type="scientific">Coprinopsis marcescibilis</name>
    <name type="common">Agaric fungus</name>
    <name type="synonym">Psathyrella marcescibilis</name>
    <dbReference type="NCBI Taxonomy" id="230819"/>
    <lineage>
        <taxon>Eukaryota</taxon>
        <taxon>Fungi</taxon>
        <taxon>Dikarya</taxon>
        <taxon>Basidiomycota</taxon>
        <taxon>Agaricomycotina</taxon>
        <taxon>Agaricomycetes</taxon>
        <taxon>Agaricomycetidae</taxon>
        <taxon>Agaricales</taxon>
        <taxon>Agaricineae</taxon>
        <taxon>Psathyrellaceae</taxon>
        <taxon>Coprinopsis</taxon>
    </lineage>
</organism>
<dbReference type="Pfam" id="PF02845">
    <property type="entry name" value="CUE"/>
    <property type="match status" value="1"/>
</dbReference>
<reference evidence="8 9" key="1">
    <citation type="journal article" date="2019" name="Nat. Ecol. Evol.">
        <title>Megaphylogeny resolves global patterns of mushroom evolution.</title>
        <authorList>
            <person name="Varga T."/>
            <person name="Krizsan K."/>
            <person name="Foldi C."/>
            <person name="Dima B."/>
            <person name="Sanchez-Garcia M."/>
            <person name="Sanchez-Ramirez S."/>
            <person name="Szollosi G.J."/>
            <person name="Szarkandi J.G."/>
            <person name="Papp V."/>
            <person name="Albert L."/>
            <person name="Andreopoulos W."/>
            <person name="Angelini C."/>
            <person name="Antonin V."/>
            <person name="Barry K.W."/>
            <person name="Bougher N.L."/>
            <person name="Buchanan P."/>
            <person name="Buyck B."/>
            <person name="Bense V."/>
            <person name="Catcheside P."/>
            <person name="Chovatia M."/>
            <person name="Cooper J."/>
            <person name="Damon W."/>
            <person name="Desjardin D."/>
            <person name="Finy P."/>
            <person name="Geml J."/>
            <person name="Haridas S."/>
            <person name="Hughes K."/>
            <person name="Justo A."/>
            <person name="Karasinski D."/>
            <person name="Kautmanova I."/>
            <person name="Kiss B."/>
            <person name="Kocsube S."/>
            <person name="Kotiranta H."/>
            <person name="LaButti K.M."/>
            <person name="Lechner B.E."/>
            <person name="Liimatainen K."/>
            <person name="Lipzen A."/>
            <person name="Lukacs Z."/>
            <person name="Mihaltcheva S."/>
            <person name="Morgado L.N."/>
            <person name="Niskanen T."/>
            <person name="Noordeloos M.E."/>
            <person name="Ohm R.A."/>
            <person name="Ortiz-Santana B."/>
            <person name="Ovrebo C."/>
            <person name="Racz N."/>
            <person name="Riley R."/>
            <person name="Savchenko A."/>
            <person name="Shiryaev A."/>
            <person name="Soop K."/>
            <person name="Spirin V."/>
            <person name="Szebenyi C."/>
            <person name="Tomsovsky M."/>
            <person name="Tulloss R.E."/>
            <person name="Uehling J."/>
            <person name="Grigoriev I.V."/>
            <person name="Vagvolgyi C."/>
            <person name="Papp T."/>
            <person name="Martin F.M."/>
            <person name="Miettinen O."/>
            <person name="Hibbett D.S."/>
            <person name="Nagy L.G."/>
        </authorList>
    </citation>
    <scope>NUCLEOTIDE SEQUENCE [LARGE SCALE GENOMIC DNA]</scope>
    <source>
        <strain evidence="8 9">CBS 121175</strain>
    </source>
</reference>
<proteinExistence type="inferred from homology"/>
<feature type="transmembrane region" description="Helical" evidence="5">
    <location>
        <begin position="85"/>
        <end position="107"/>
    </location>
</feature>
<feature type="transmembrane region" description="Helical" evidence="5">
    <location>
        <begin position="151"/>
        <end position="178"/>
    </location>
</feature>
<name>A0A5C3KZX4_COPMA</name>
<dbReference type="PROSITE" id="PS51140">
    <property type="entry name" value="CUE"/>
    <property type="match status" value="1"/>
</dbReference>
<feature type="compositionally biased region" description="Polar residues" evidence="6">
    <location>
        <begin position="254"/>
        <end position="265"/>
    </location>
</feature>
<keyword evidence="9" id="KW-1185">Reference proteome</keyword>